<dbReference type="AlphaFoldDB" id="A0A8H8WPN7"/>
<dbReference type="GO" id="GO:0006935">
    <property type="term" value="P:chemotaxis"/>
    <property type="evidence" value="ECO:0007669"/>
    <property type="project" value="InterPro"/>
</dbReference>
<organism evidence="3 4">
    <name type="scientific">Methylobacterium indicum</name>
    <dbReference type="NCBI Taxonomy" id="1775910"/>
    <lineage>
        <taxon>Bacteria</taxon>
        <taxon>Pseudomonadati</taxon>
        <taxon>Pseudomonadota</taxon>
        <taxon>Alphaproteobacteria</taxon>
        <taxon>Hyphomicrobiales</taxon>
        <taxon>Methylobacteriaceae</taxon>
        <taxon>Methylobacterium</taxon>
    </lineage>
</organism>
<protein>
    <recommendedName>
        <fullName evidence="2">CheW-like domain-containing protein</fullName>
    </recommendedName>
</protein>
<dbReference type="Gene3D" id="2.40.50.180">
    <property type="entry name" value="CheA-289, Domain 4"/>
    <property type="match status" value="2"/>
</dbReference>
<dbReference type="InterPro" id="IPR002545">
    <property type="entry name" value="CheW-lke_dom"/>
</dbReference>
<feature type="domain" description="CheW-like" evidence="2">
    <location>
        <begin position="6"/>
        <end position="176"/>
    </location>
</feature>
<dbReference type="GO" id="GO:0007165">
    <property type="term" value="P:signal transduction"/>
    <property type="evidence" value="ECO:0007669"/>
    <property type="project" value="InterPro"/>
</dbReference>
<feature type="domain" description="CheW-like" evidence="2">
    <location>
        <begin position="299"/>
        <end position="412"/>
    </location>
</feature>
<dbReference type="Gene3D" id="2.30.30.40">
    <property type="entry name" value="SH3 Domains"/>
    <property type="match status" value="1"/>
</dbReference>
<dbReference type="Proteomes" id="UP000663508">
    <property type="component" value="Chromosome"/>
</dbReference>
<feature type="compositionally biased region" description="Pro residues" evidence="1">
    <location>
        <begin position="125"/>
        <end position="135"/>
    </location>
</feature>
<dbReference type="SUPFAM" id="SSF50341">
    <property type="entry name" value="CheW-like"/>
    <property type="match status" value="3"/>
</dbReference>
<evidence type="ECO:0000313" key="3">
    <source>
        <dbReference type="EMBL" id="BCM82063.1"/>
    </source>
</evidence>
<sequence>MAEAAPGRWLVVAAAGPGVRRLALPAARVRALARVPALTRVPGAPPALVGLAALSGRALPVLDLARLLDPDPAARATSDPTRMVLAEANGPVGLMVAGIVGLAADPGAAERLDLPALVAAALPPRPAEPTAPAPPAEAGAPRPRDARTDLLSLTIAGRPYALPLAEVEAVLPLPNIAAPDPEPRPASLGTMPWRGRPLPLLCLATRLGFGPAPGGRVAVVRGLGLVAEGIGPVLRLAPGAVDPVPRPLRRDPTLAGFARPGDGRTLVGILSASALAAAAPGRAEDGPDAADASVPIQPPAPAVILDLAGRAYSLPADAVRRVAPAPESLVRVPRAPGWLAGMLAVRGEALPVVDLARRLGLPATGTRRRLVVVEAGGVRAGFLADGVRLGAREGAYALDPVALLAPAGGLTA</sequence>
<dbReference type="EMBL" id="AP024145">
    <property type="protein sequence ID" value="BCM82063.1"/>
    <property type="molecule type" value="Genomic_DNA"/>
</dbReference>
<feature type="region of interest" description="Disordered" evidence="1">
    <location>
        <begin position="125"/>
        <end position="144"/>
    </location>
</feature>
<dbReference type="RefSeq" id="WP_207181299.1">
    <property type="nucleotide sequence ID" value="NZ_AP024145.1"/>
</dbReference>
<gene>
    <name evidence="3" type="ORF">mvi_05240</name>
</gene>
<dbReference type="PANTHER" id="PTHR22617:SF23">
    <property type="entry name" value="CHEMOTAXIS PROTEIN CHEW"/>
    <property type="match status" value="1"/>
</dbReference>
<proteinExistence type="predicted"/>
<accession>A0A8H8WPN7</accession>
<evidence type="ECO:0000313" key="4">
    <source>
        <dbReference type="Proteomes" id="UP000663508"/>
    </source>
</evidence>
<dbReference type="KEGG" id="mind:mvi_05240"/>
<dbReference type="SMART" id="SM00260">
    <property type="entry name" value="CheW"/>
    <property type="match status" value="2"/>
</dbReference>
<reference evidence="3" key="1">
    <citation type="submission" date="2020-11" db="EMBL/GenBank/DDBJ databases">
        <title>Complete genome sequence of a novel pathogenic Methylobacterium strain isolated from rice in Vietnam.</title>
        <authorList>
            <person name="Lai K."/>
            <person name="Okazaki S."/>
            <person name="Higashi K."/>
            <person name="Mori H."/>
            <person name="Toyoda A."/>
            <person name="Kurokawa K."/>
        </authorList>
    </citation>
    <scope>NUCLEOTIDE SEQUENCE</scope>
    <source>
        <strain evidence="3">VL1</strain>
    </source>
</reference>
<dbReference type="InterPro" id="IPR036061">
    <property type="entry name" value="CheW-like_dom_sf"/>
</dbReference>
<dbReference type="PANTHER" id="PTHR22617">
    <property type="entry name" value="CHEMOTAXIS SENSOR HISTIDINE KINASE-RELATED"/>
    <property type="match status" value="1"/>
</dbReference>
<evidence type="ECO:0000256" key="1">
    <source>
        <dbReference type="SAM" id="MobiDB-lite"/>
    </source>
</evidence>
<dbReference type="InterPro" id="IPR039315">
    <property type="entry name" value="CheW"/>
</dbReference>
<name>A0A8H8WPN7_9HYPH</name>
<dbReference type="PROSITE" id="PS50851">
    <property type="entry name" value="CHEW"/>
    <property type="match status" value="2"/>
</dbReference>
<dbReference type="GO" id="GO:0005829">
    <property type="term" value="C:cytosol"/>
    <property type="evidence" value="ECO:0007669"/>
    <property type="project" value="TreeGrafter"/>
</dbReference>
<dbReference type="Pfam" id="PF01584">
    <property type="entry name" value="CheW"/>
    <property type="match status" value="3"/>
</dbReference>
<evidence type="ECO:0000259" key="2">
    <source>
        <dbReference type="PROSITE" id="PS50851"/>
    </source>
</evidence>